<dbReference type="EMBL" id="JAQJZL010000015">
    <property type="protein sequence ID" value="KAJ6026704.1"/>
    <property type="molecule type" value="Genomic_DNA"/>
</dbReference>
<reference evidence="5" key="1">
    <citation type="journal article" date="2023" name="IMA Fungus">
        <title>Comparative genomic study of the Penicillium genus elucidates a diverse pangenome and 15 lateral gene transfer events.</title>
        <authorList>
            <person name="Petersen C."/>
            <person name="Sorensen T."/>
            <person name="Nielsen M.R."/>
            <person name="Sondergaard T.E."/>
            <person name="Sorensen J.L."/>
            <person name="Fitzpatrick D.A."/>
            <person name="Frisvad J.C."/>
            <person name="Nielsen K.L."/>
        </authorList>
    </citation>
    <scope>NUCLEOTIDE SEQUENCE</scope>
    <source>
        <strain evidence="5">IBT 15450</strain>
    </source>
</reference>
<dbReference type="CDD" id="cd02909">
    <property type="entry name" value="cupin_pirin_N"/>
    <property type="match status" value="1"/>
</dbReference>
<gene>
    <name evidence="5" type="ORF">N7460_011521</name>
</gene>
<dbReference type="InterPro" id="IPR003829">
    <property type="entry name" value="Pirin_N_dom"/>
</dbReference>
<evidence type="ECO:0000259" key="4">
    <source>
        <dbReference type="Pfam" id="PF05726"/>
    </source>
</evidence>
<dbReference type="Pfam" id="PF02678">
    <property type="entry name" value="Pirin"/>
    <property type="match status" value="1"/>
</dbReference>
<evidence type="ECO:0000256" key="1">
    <source>
        <dbReference type="ARBA" id="ARBA00008416"/>
    </source>
</evidence>
<dbReference type="PANTHER" id="PTHR13903">
    <property type="entry name" value="PIRIN-RELATED"/>
    <property type="match status" value="1"/>
</dbReference>
<dbReference type="CDD" id="cd02247">
    <property type="entry name" value="cupin_pirin_C"/>
    <property type="match status" value="1"/>
</dbReference>
<dbReference type="Proteomes" id="UP001219568">
    <property type="component" value="Unassembled WGS sequence"/>
</dbReference>
<dbReference type="PANTHER" id="PTHR13903:SF8">
    <property type="entry name" value="PIRIN"/>
    <property type="match status" value="1"/>
</dbReference>
<dbReference type="Pfam" id="PF05726">
    <property type="entry name" value="Pirin_C"/>
    <property type="match status" value="1"/>
</dbReference>
<organism evidence="5 6">
    <name type="scientific">Penicillium canescens</name>
    <dbReference type="NCBI Taxonomy" id="5083"/>
    <lineage>
        <taxon>Eukaryota</taxon>
        <taxon>Fungi</taxon>
        <taxon>Dikarya</taxon>
        <taxon>Ascomycota</taxon>
        <taxon>Pezizomycotina</taxon>
        <taxon>Eurotiomycetes</taxon>
        <taxon>Eurotiomycetidae</taxon>
        <taxon>Eurotiales</taxon>
        <taxon>Aspergillaceae</taxon>
        <taxon>Penicillium</taxon>
    </lineage>
</organism>
<evidence type="ECO:0000313" key="6">
    <source>
        <dbReference type="Proteomes" id="UP001219568"/>
    </source>
</evidence>
<accession>A0AAD6I1W5</accession>
<dbReference type="InterPro" id="IPR012093">
    <property type="entry name" value="Pirin"/>
</dbReference>
<feature type="domain" description="Pirin N-terminal" evidence="3">
    <location>
        <begin position="108"/>
        <end position="206"/>
    </location>
</feature>
<dbReference type="InterPro" id="IPR011051">
    <property type="entry name" value="RmlC_Cupin_sf"/>
</dbReference>
<comment type="caution">
    <text evidence="5">The sequence shown here is derived from an EMBL/GenBank/DDBJ whole genome shotgun (WGS) entry which is preliminary data.</text>
</comment>
<dbReference type="SUPFAM" id="SSF51182">
    <property type="entry name" value="RmlC-like cupins"/>
    <property type="match status" value="1"/>
</dbReference>
<comment type="similarity">
    <text evidence="1 2">Belongs to the pirin family.</text>
</comment>
<dbReference type="AlphaFoldDB" id="A0AAD6I1W5"/>
<dbReference type="InterPro" id="IPR008778">
    <property type="entry name" value="Pirin_C_dom"/>
</dbReference>
<evidence type="ECO:0000313" key="5">
    <source>
        <dbReference type="EMBL" id="KAJ6026704.1"/>
    </source>
</evidence>
<evidence type="ECO:0000259" key="3">
    <source>
        <dbReference type="Pfam" id="PF02678"/>
    </source>
</evidence>
<protein>
    <recommendedName>
        <fullName evidence="7">Pirin</fullName>
    </recommendedName>
</protein>
<evidence type="ECO:0000256" key="2">
    <source>
        <dbReference type="RuleBase" id="RU003457"/>
    </source>
</evidence>
<sequence>MPTSRARISLIESIKILPSMKLPLSLLICITAVFFAYNPSIKDSLVTLIDKKFPILQLLAKTEAIVPQTTTLNLEQPAPIVLPVTDMAVPRAIRQVFLAIEQAEGAGARVRRSIGTAKLRNFSPFLMLDHFTIGKGAGFPDHPHRGQETITYLLSGGVDHEDFAGNKGTIGPGDLQFMTAGRGIMHAEMPHENEDGSPNVGMQLWVDLPQKLKMCEPRYRDLRASEIPIAKPDDDRVTVKVISGQSHGVDSVRDLAYTPVWILDISIKPGGKISQPLPQGWNAFAYTLAGETVFGSSDSTRVVKEFHNVQFDQAGDFVELSVPDNADSESRIFLVAGQPLDQKVVQYGPFVLNTQEEVYQAMLDYQTASNGFERTRGWQSEIGKRMAF</sequence>
<evidence type="ECO:0008006" key="7">
    <source>
        <dbReference type="Google" id="ProtNLM"/>
    </source>
</evidence>
<name>A0AAD6I1W5_PENCN</name>
<feature type="domain" description="Pirin C-terminal" evidence="4">
    <location>
        <begin position="263"/>
        <end position="370"/>
    </location>
</feature>
<dbReference type="Gene3D" id="2.60.120.10">
    <property type="entry name" value="Jelly Rolls"/>
    <property type="match status" value="2"/>
</dbReference>
<keyword evidence="6" id="KW-1185">Reference proteome</keyword>
<reference evidence="5" key="2">
    <citation type="submission" date="2023-01" db="EMBL/GenBank/DDBJ databases">
        <authorList>
            <person name="Petersen C."/>
        </authorList>
    </citation>
    <scope>NUCLEOTIDE SEQUENCE</scope>
    <source>
        <strain evidence="5">IBT 15450</strain>
    </source>
</reference>
<dbReference type="InterPro" id="IPR014710">
    <property type="entry name" value="RmlC-like_jellyroll"/>
</dbReference>
<proteinExistence type="inferred from homology"/>